<feature type="domain" description="Gamma-glutamylcyclotransferase AIG2-like" evidence="1">
    <location>
        <begin position="5"/>
        <end position="125"/>
    </location>
</feature>
<accession>A0A2H9VVV9</accession>
<reference evidence="2 3" key="1">
    <citation type="submission" date="2017-11" db="EMBL/GenBank/DDBJ databases">
        <title>Genomic Encyclopedia of Archaeal and Bacterial Type Strains, Phase II (KMG-II): From Individual Species to Whole Genera.</title>
        <authorList>
            <person name="Goeker M."/>
        </authorList>
    </citation>
    <scope>NUCLEOTIDE SEQUENCE [LARGE SCALE GENOMIC DNA]</scope>
    <source>
        <strain evidence="2 3">DSM 28175</strain>
    </source>
</reference>
<dbReference type="CDD" id="cd06661">
    <property type="entry name" value="GGCT_like"/>
    <property type="match status" value="1"/>
</dbReference>
<evidence type="ECO:0000313" key="2">
    <source>
        <dbReference type="EMBL" id="PJJ84973.1"/>
    </source>
</evidence>
<dbReference type="EMBL" id="PGFJ01000001">
    <property type="protein sequence ID" value="PJJ84973.1"/>
    <property type="molecule type" value="Genomic_DNA"/>
</dbReference>
<evidence type="ECO:0000313" key="3">
    <source>
        <dbReference type="Proteomes" id="UP000242687"/>
    </source>
</evidence>
<sequence>MTDLLFIYGSLMDSQNEFGLYLQRNAVLIDEGFAIGKLYDIGEYPGAILDNEGYQLKGKIYQLNNIETNLRVLDDYEGYGDDQLQPNLFIRRLFEIETQSGHLKCWIYLYNLPVDGLIEITSGNYFAYRQHK</sequence>
<dbReference type="Gene3D" id="3.10.490.10">
    <property type="entry name" value="Gamma-glutamyl cyclotransferase-like"/>
    <property type="match status" value="1"/>
</dbReference>
<dbReference type="SUPFAM" id="SSF110857">
    <property type="entry name" value="Gamma-glutamyl cyclotransferase-like"/>
    <property type="match status" value="1"/>
</dbReference>
<dbReference type="InterPro" id="IPR009288">
    <property type="entry name" value="AIG2-like_dom"/>
</dbReference>
<proteinExistence type="predicted"/>
<dbReference type="InterPro" id="IPR013024">
    <property type="entry name" value="GGCT-like"/>
</dbReference>
<keyword evidence="2" id="KW-0808">Transferase</keyword>
<dbReference type="Pfam" id="PF06094">
    <property type="entry name" value="GGACT"/>
    <property type="match status" value="1"/>
</dbReference>
<evidence type="ECO:0000259" key="1">
    <source>
        <dbReference type="Pfam" id="PF06094"/>
    </source>
</evidence>
<gene>
    <name evidence="2" type="ORF">CLV57_1995</name>
</gene>
<dbReference type="RefSeq" id="WP_100341131.1">
    <property type="nucleotide sequence ID" value="NZ_PGFJ01000001.1"/>
</dbReference>
<dbReference type="GO" id="GO:0016740">
    <property type="term" value="F:transferase activity"/>
    <property type="evidence" value="ECO:0007669"/>
    <property type="project" value="UniProtKB-KW"/>
</dbReference>
<protein>
    <submittedName>
        <fullName evidence="2">Gamma-glutamylcyclotransferase (GGCT)/AIG2-like uncharacterized protein YtfP</fullName>
    </submittedName>
</protein>
<name>A0A2H9VVV9_9SPHI</name>
<dbReference type="AlphaFoldDB" id="A0A2H9VVV9"/>
<dbReference type="InterPro" id="IPR036568">
    <property type="entry name" value="GGCT-like_sf"/>
</dbReference>
<dbReference type="Proteomes" id="UP000242687">
    <property type="component" value="Unassembled WGS sequence"/>
</dbReference>
<comment type="caution">
    <text evidence="2">The sequence shown here is derived from an EMBL/GenBank/DDBJ whole genome shotgun (WGS) entry which is preliminary data.</text>
</comment>
<organism evidence="2 3">
    <name type="scientific">Mucilaginibacter auburnensis</name>
    <dbReference type="NCBI Taxonomy" id="1457233"/>
    <lineage>
        <taxon>Bacteria</taxon>
        <taxon>Pseudomonadati</taxon>
        <taxon>Bacteroidota</taxon>
        <taxon>Sphingobacteriia</taxon>
        <taxon>Sphingobacteriales</taxon>
        <taxon>Sphingobacteriaceae</taxon>
        <taxon>Mucilaginibacter</taxon>
    </lineage>
</organism>
<keyword evidence="3" id="KW-1185">Reference proteome</keyword>
<dbReference type="OrthoDB" id="482277at2"/>